<feature type="transmembrane region" description="Helical" evidence="1">
    <location>
        <begin position="52"/>
        <end position="74"/>
    </location>
</feature>
<gene>
    <name evidence="2" type="ORF">DDQ50_15120</name>
</gene>
<evidence type="ECO:0000313" key="3">
    <source>
        <dbReference type="Proteomes" id="UP000244893"/>
    </source>
</evidence>
<feature type="transmembrane region" description="Helical" evidence="1">
    <location>
        <begin position="20"/>
        <end position="40"/>
    </location>
</feature>
<reference evidence="2 3" key="1">
    <citation type="submission" date="2018-05" db="EMBL/GenBank/DDBJ databases">
        <title>Amnibacterium sp. M8JJ-5, whole genome shotgun sequence.</title>
        <authorList>
            <person name="Tuo L."/>
        </authorList>
    </citation>
    <scope>NUCLEOTIDE SEQUENCE [LARGE SCALE GENOMIC DNA]</scope>
    <source>
        <strain evidence="2 3">M8JJ-5</strain>
    </source>
</reference>
<dbReference type="Proteomes" id="UP000244893">
    <property type="component" value="Unassembled WGS sequence"/>
</dbReference>
<keyword evidence="1" id="KW-0812">Transmembrane</keyword>
<keyword evidence="1" id="KW-1133">Transmembrane helix</keyword>
<name>A0A2V1HPU7_9MICO</name>
<accession>A0A2V1HPU7</accession>
<dbReference type="RefSeq" id="WP_116757616.1">
    <property type="nucleotide sequence ID" value="NZ_JBHUEX010000001.1"/>
</dbReference>
<feature type="transmembrane region" description="Helical" evidence="1">
    <location>
        <begin position="81"/>
        <end position="101"/>
    </location>
</feature>
<keyword evidence="3" id="KW-1185">Reference proteome</keyword>
<dbReference type="EMBL" id="QEOP01000003">
    <property type="protein sequence ID" value="PVZ93632.1"/>
    <property type="molecule type" value="Genomic_DNA"/>
</dbReference>
<organism evidence="2 3">
    <name type="scientific">Amnibacterium flavum</name>
    <dbReference type="NCBI Taxonomy" id="2173173"/>
    <lineage>
        <taxon>Bacteria</taxon>
        <taxon>Bacillati</taxon>
        <taxon>Actinomycetota</taxon>
        <taxon>Actinomycetes</taxon>
        <taxon>Micrococcales</taxon>
        <taxon>Microbacteriaceae</taxon>
        <taxon>Amnibacterium</taxon>
    </lineage>
</organism>
<evidence type="ECO:0000256" key="1">
    <source>
        <dbReference type="SAM" id="Phobius"/>
    </source>
</evidence>
<feature type="transmembrane region" description="Helical" evidence="1">
    <location>
        <begin position="113"/>
        <end position="135"/>
    </location>
</feature>
<dbReference type="OrthoDB" id="25997at2"/>
<dbReference type="AlphaFoldDB" id="A0A2V1HPU7"/>
<proteinExistence type="predicted"/>
<protein>
    <submittedName>
        <fullName evidence="2">Uncharacterized protein</fullName>
    </submittedName>
</protein>
<keyword evidence="1" id="KW-0472">Membrane</keyword>
<sequence>MAEPATSETTPPARTRVSGIGVVLVAIYAILALAATGRSTVQILRDFSEAPFAYSLSALAAVVYIVATLSLIVPGAVWKRIAWITISFELLFVLVVGTLSVVDAELFPRDTVWSYYGAGYLFFPVITPVLGLIWLGRNHRVVIPRAR</sequence>
<comment type="caution">
    <text evidence="2">The sequence shown here is derived from an EMBL/GenBank/DDBJ whole genome shotgun (WGS) entry which is preliminary data.</text>
</comment>
<evidence type="ECO:0000313" key="2">
    <source>
        <dbReference type="EMBL" id="PVZ93632.1"/>
    </source>
</evidence>